<feature type="transmembrane region" description="Helical" evidence="2">
    <location>
        <begin position="21"/>
        <end position="39"/>
    </location>
</feature>
<sequence>MKNNFIKSENFTKWAIRKVSVGVVSAAIASGIFIVVGGGEAHASDLQDKAPVVQNVENKQVDDATESKVIENKVNTVGKEAKQVEKSTVEAKNVVSAKKQPEVKSEKEVSIESKETDVNNLIKHAKDVAEPQTTPVEVKKAVMENTKDTVDVPAKYLDKANFPGPFTAGVNQVIPYHLFAGDGMLTRLILKASDKAPWSDNGTAKNPALPPVENLTKGLYFYEVDLAGTQGKQDKELLDLLKANGTQSYKATIKVYGEKDGKADLTNLVATKEIDVNLNGLTSVQEVKKAVMDNTKDTVDVPAKYLDKANFPGPFTAGVNQVIPYEFFGGDGMLTRLILKSSDKAPWSDNGSAKNPALLPLEKLGHGLYFYEVDLAGTQGKQDKELLDLLKANGTQSYKATIKVYGEKDGKADLTNLVATKDIDVNLNGLTSVNEVKKAVMENTKDTVDVPAKYLDKANFPGPFTAGVNQVIPYHLFAGDGMLTRLILKASDKAPWSDNGSAKNPALPPVEKLGHGLYFYEVDLEGTQGKQDKELLDLLKANGTQSYKATIKVYGEKDGKADLTNVVATKDVNVNLNGLTSVNEVKKAVMDNTKDTVDVPAKYLDKANFPGPFTAGVNQVIPYEFFGGDGMLTRLILKSSDKAPWSDNGSAKNPALLPLEKLGKGLYFYEVDLAGTKGKSDKELLDLLKANGTQSYKATIKIYGEKDGKADLTNVVATKEVTINLHKETKQMDMKPGKDMMQNNTDTGSMNSNVSGKVMNMSKSDNMSMESSMNKAMMPENMTMDSHMNKDMMQDNMTMNTHMSNGMMKKGMLPKTSAAPEGTMSSTNSSNTGILGLIIASFLGLLGFRRKSN</sequence>
<dbReference type="InterPro" id="IPR005877">
    <property type="entry name" value="YSIRK_signal_dom"/>
</dbReference>
<dbReference type="Proteomes" id="UP001212217">
    <property type="component" value="Unassembled WGS sequence"/>
</dbReference>
<proteinExistence type="predicted"/>
<dbReference type="InterPro" id="IPR021021">
    <property type="entry name" value="Fibronectin-binding_SSURE"/>
</dbReference>
<dbReference type="RefSeq" id="WP_271987751.1">
    <property type="nucleotide sequence ID" value="NZ_JAQMFS010000091.1"/>
</dbReference>
<reference evidence="3" key="1">
    <citation type="submission" date="2023-08" db="EMBL/GenBank/DDBJ databases">
        <title>Dental plaque isolates bound by oral lectin ZG16B.</title>
        <authorList>
            <person name="Ghosh S."/>
        </authorList>
    </citation>
    <scope>NUCLEOTIDE SEQUENCE</scope>
    <source>
        <strain evidence="3">DP3_5B</strain>
    </source>
</reference>
<name>A0AAW6B6X0_9BACL</name>
<keyword evidence="1" id="KW-0732">Signal</keyword>
<keyword evidence="2" id="KW-0472">Membrane</keyword>
<evidence type="ECO:0000313" key="3">
    <source>
        <dbReference type="EMBL" id="MDB6186585.1"/>
    </source>
</evidence>
<keyword evidence="2" id="KW-1133">Transmembrane helix</keyword>
<accession>A0AAW6B6X0</accession>
<dbReference type="AlphaFoldDB" id="A0AAW6B6X0"/>
<organism evidence="3 4">
    <name type="scientific">Gemella haemolysans</name>
    <dbReference type="NCBI Taxonomy" id="1379"/>
    <lineage>
        <taxon>Bacteria</taxon>
        <taxon>Bacillati</taxon>
        <taxon>Bacillota</taxon>
        <taxon>Bacilli</taxon>
        <taxon>Bacillales</taxon>
        <taxon>Gemellaceae</taxon>
        <taxon>Gemella</taxon>
    </lineage>
</organism>
<evidence type="ECO:0000256" key="1">
    <source>
        <dbReference type="ARBA" id="ARBA00022729"/>
    </source>
</evidence>
<dbReference type="NCBIfam" id="TIGR01168">
    <property type="entry name" value="YSIRK_signal"/>
    <property type="match status" value="1"/>
</dbReference>
<dbReference type="Pfam" id="PF11966">
    <property type="entry name" value="SSURE"/>
    <property type="match status" value="4"/>
</dbReference>
<comment type="caution">
    <text evidence="3">The sequence shown here is derived from an EMBL/GenBank/DDBJ whole genome shotgun (WGS) entry which is preliminary data.</text>
</comment>
<protein>
    <submittedName>
        <fullName evidence="3">Fibronectin-binding SSURE repeat-containing protein</fullName>
    </submittedName>
</protein>
<gene>
    <name evidence="3" type="ORF">PNO30_07420</name>
</gene>
<evidence type="ECO:0000256" key="2">
    <source>
        <dbReference type="SAM" id="Phobius"/>
    </source>
</evidence>
<dbReference type="EMBL" id="JAQMFS010000091">
    <property type="protein sequence ID" value="MDB6186585.1"/>
    <property type="molecule type" value="Genomic_DNA"/>
</dbReference>
<keyword evidence="2" id="KW-0812">Transmembrane</keyword>
<evidence type="ECO:0000313" key="4">
    <source>
        <dbReference type="Proteomes" id="UP001212217"/>
    </source>
</evidence>